<organism evidence="2 3">
    <name type="scientific">Canna indica</name>
    <name type="common">Indian-shot</name>
    <dbReference type="NCBI Taxonomy" id="4628"/>
    <lineage>
        <taxon>Eukaryota</taxon>
        <taxon>Viridiplantae</taxon>
        <taxon>Streptophyta</taxon>
        <taxon>Embryophyta</taxon>
        <taxon>Tracheophyta</taxon>
        <taxon>Spermatophyta</taxon>
        <taxon>Magnoliopsida</taxon>
        <taxon>Liliopsida</taxon>
        <taxon>Zingiberales</taxon>
        <taxon>Cannaceae</taxon>
        <taxon>Canna</taxon>
    </lineage>
</organism>
<reference evidence="2 3" key="1">
    <citation type="submission" date="2023-10" db="EMBL/GenBank/DDBJ databases">
        <title>Chromosome-scale genome assembly provides insights into flower coloration mechanisms of Canna indica.</title>
        <authorList>
            <person name="Li C."/>
        </authorList>
    </citation>
    <scope>NUCLEOTIDE SEQUENCE [LARGE SCALE GENOMIC DNA]</scope>
    <source>
        <tissue evidence="2">Flower</tissue>
    </source>
</reference>
<dbReference type="Proteomes" id="UP001327560">
    <property type="component" value="Chromosome 6"/>
</dbReference>
<sequence>MDCFRDVLRCILFCGREDDDVFHRSNAASTGRSIDQGGYYYHGNYWQTRPPPPLLLKSSLIYPAMRQPPPSIDPSKPPFMASPSTRRPQRHWIHHSTSHCPNLQDFRCLQNTFNDVPRWVRSGIARRKERLLAVIFAP</sequence>
<evidence type="ECO:0000313" key="2">
    <source>
        <dbReference type="EMBL" id="WOL09822.1"/>
    </source>
</evidence>
<accession>A0AAQ3KJH2</accession>
<name>A0AAQ3KJH2_9LILI</name>
<protein>
    <submittedName>
        <fullName evidence="2">Uncharacterized protein</fullName>
    </submittedName>
</protein>
<gene>
    <name evidence="2" type="ORF">Cni_G18575</name>
</gene>
<dbReference type="AlphaFoldDB" id="A0AAQ3KJH2"/>
<feature type="compositionally biased region" description="Pro residues" evidence="1">
    <location>
        <begin position="66"/>
        <end position="77"/>
    </location>
</feature>
<evidence type="ECO:0000313" key="3">
    <source>
        <dbReference type="Proteomes" id="UP001327560"/>
    </source>
</evidence>
<proteinExistence type="predicted"/>
<feature type="region of interest" description="Disordered" evidence="1">
    <location>
        <begin position="66"/>
        <end position="88"/>
    </location>
</feature>
<keyword evidence="3" id="KW-1185">Reference proteome</keyword>
<dbReference type="EMBL" id="CP136895">
    <property type="protein sequence ID" value="WOL09822.1"/>
    <property type="molecule type" value="Genomic_DNA"/>
</dbReference>
<evidence type="ECO:0000256" key="1">
    <source>
        <dbReference type="SAM" id="MobiDB-lite"/>
    </source>
</evidence>